<evidence type="ECO:0000256" key="1">
    <source>
        <dbReference type="ARBA" id="ARBA00010997"/>
    </source>
</evidence>
<feature type="compositionally biased region" description="Low complexity" evidence="3">
    <location>
        <begin position="399"/>
        <end position="423"/>
    </location>
</feature>
<feature type="region of interest" description="Disordered" evidence="3">
    <location>
        <begin position="476"/>
        <end position="517"/>
    </location>
</feature>
<comment type="caution">
    <text evidence="5">The sequence shown here is derived from an EMBL/GenBank/DDBJ whole genome shotgun (WGS) entry which is preliminary data.</text>
</comment>
<dbReference type="Proteomes" id="UP000078113">
    <property type="component" value="Unassembled WGS sequence"/>
</dbReference>
<dbReference type="AlphaFoldDB" id="A0A8X7N852"/>
<evidence type="ECO:0000256" key="2">
    <source>
        <dbReference type="ARBA" id="ARBA00022193"/>
    </source>
</evidence>
<accession>A0A8X7N852</accession>
<feature type="compositionally biased region" description="Gly residues" evidence="3">
    <location>
        <begin position="330"/>
        <end position="342"/>
    </location>
</feature>
<dbReference type="GO" id="GO:0005886">
    <property type="term" value="C:plasma membrane"/>
    <property type="evidence" value="ECO:0007669"/>
    <property type="project" value="TreeGrafter"/>
</dbReference>
<feature type="domain" description="BRO1" evidence="4">
    <location>
        <begin position="1"/>
        <end position="591"/>
    </location>
</feature>
<organism evidence="5 6">
    <name type="scientific">Tilletia walkeri</name>
    <dbReference type="NCBI Taxonomy" id="117179"/>
    <lineage>
        <taxon>Eukaryota</taxon>
        <taxon>Fungi</taxon>
        <taxon>Dikarya</taxon>
        <taxon>Basidiomycota</taxon>
        <taxon>Ustilaginomycotina</taxon>
        <taxon>Exobasidiomycetes</taxon>
        <taxon>Tilletiales</taxon>
        <taxon>Tilletiaceae</taxon>
        <taxon>Tilletia</taxon>
    </lineage>
</organism>
<evidence type="ECO:0000313" key="5">
    <source>
        <dbReference type="EMBL" id="KAE8267759.1"/>
    </source>
</evidence>
<dbReference type="PANTHER" id="PTHR40463:SF1">
    <property type="entry name" value="PH-RESPONSE REGULATOR PROTEIN PALC"/>
    <property type="match status" value="1"/>
</dbReference>
<evidence type="ECO:0000259" key="4">
    <source>
        <dbReference type="PROSITE" id="PS51180"/>
    </source>
</evidence>
<dbReference type="EMBL" id="LWDG02000200">
    <property type="protein sequence ID" value="KAE8267759.1"/>
    <property type="molecule type" value="Genomic_DNA"/>
</dbReference>
<feature type="compositionally biased region" description="Low complexity" evidence="3">
    <location>
        <begin position="480"/>
        <end position="491"/>
    </location>
</feature>
<keyword evidence="6" id="KW-1185">Reference proteome</keyword>
<protein>
    <recommendedName>
        <fullName evidence="2">pH-response regulator protein palC</fullName>
    </recommendedName>
</protein>
<reference evidence="5" key="2">
    <citation type="journal article" date="2019" name="IMA Fungus">
        <title>Genome sequencing and comparison of five Tilletia species to identify candidate genes for the detection of regulated species infecting wheat.</title>
        <authorList>
            <person name="Nguyen H.D.T."/>
            <person name="Sultana T."/>
            <person name="Kesanakurti P."/>
            <person name="Hambleton S."/>
        </authorList>
    </citation>
    <scope>NUCLEOTIDE SEQUENCE</scope>
    <source>
        <strain evidence="5">DAOMC 236422</strain>
    </source>
</reference>
<dbReference type="InterPro" id="IPR037505">
    <property type="entry name" value="pH-resp_palC"/>
</dbReference>
<gene>
    <name evidence="5" type="ORF">A4X09_0g4588</name>
</gene>
<dbReference type="Pfam" id="PF03097">
    <property type="entry name" value="BRO1"/>
    <property type="match status" value="1"/>
</dbReference>
<feature type="region of interest" description="Disordered" evidence="3">
    <location>
        <begin position="597"/>
        <end position="636"/>
    </location>
</feature>
<feature type="region of interest" description="Disordered" evidence="3">
    <location>
        <begin position="307"/>
        <end position="423"/>
    </location>
</feature>
<dbReference type="Gene3D" id="1.25.40.280">
    <property type="entry name" value="alix/aip1 like domains"/>
    <property type="match status" value="2"/>
</dbReference>
<dbReference type="InterPro" id="IPR004328">
    <property type="entry name" value="BRO1_dom"/>
</dbReference>
<comment type="similarity">
    <text evidence="1">Belongs to the palC family.</text>
</comment>
<dbReference type="GO" id="GO:0071467">
    <property type="term" value="P:cellular response to pH"/>
    <property type="evidence" value="ECO:0007669"/>
    <property type="project" value="InterPro"/>
</dbReference>
<name>A0A8X7N852_9BASI</name>
<dbReference type="PANTHER" id="PTHR40463">
    <property type="entry name" value="PH-RESPONSE REGULATOR PROTEIN PALC"/>
    <property type="match status" value="1"/>
</dbReference>
<evidence type="ECO:0000256" key="3">
    <source>
        <dbReference type="SAM" id="MobiDB-lite"/>
    </source>
</evidence>
<reference evidence="5" key="1">
    <citation type="submission" date="2016-04" db="EMBL/GenBank/DDBJ databases">
        <authorList>
            <person name="Nguyen H.D."/>
            <person name="Samba Siva P."/>
            <person name="Cullis J."/>
            <person name="Levesque C.A."/>
            <person name="Hambleton S."/>
        </authorList>
    </citation>
    <scope>NUCLEOTIDE SEQUENCE</scope>
    <source>
        <strain evidence="5">DAOMC 236422</strain>
    </source>
</reference>
<evidence type="ECO:0000313" key="6">
    <source>
        <dbReference type="Proteomes" id="UP000078113"/>
    </source>
</evidence>
<dbReference type="InterPro" id="IPR038499">
    <property type="entry name" value="BRO1_sf"/>
</dbReference>
<dbReference type="PROSITE" id="PS51180">
    <property type="entry name" value="BRO1"/>
    <property type="match status" value="1"/>
</dbReference>
<sequence>MYLHELPTTGEIVFSDFLLASSSYLTSQLAHATELRARIRSLLKANRKDDATTHSSRDWMKIIKATEEYLPLLFAIHNCLQTDDLILKYEPEFSWRTTFSASIIGPPPRIALRGIHYELTSVLLLSATALSNLATSLITALGSYERDRTLSEQDRKSKDDRLKTAADLLCRASGIFEYLGTTLIPAWENAVGRIDPRPPETTPELASALSKLALADAQTLAIRKLLSPSVALAEDTITPGPPLPRGHPSPSLLAKLHLESCALYESAEQLARLAGSKRAGGGSYSGAIGGAGGGGVGTGMGLGASASGRVGGSGGRRAVEPASSPLGNSKLGGGGGGGGGVGAPDTMPRGGGIGGPDMSDDGSSSHGPVAGAGHPYSPGGSKPSRLLHFASRLGGNNQARPGPSPAAASDSPPPSSGGSSSYSHPGITSSLLNYLSTNALFARAQAYRWLGVDTGEQRSAYGEALAYLALARDELEDGDSSSTSNPNGSNNKQKGKLARKLADLSSSSSSSNRNKELRTALKAQSNLELRDIAHWTTSYTKINNTITFYPIPPPTDMLSKIPAGRAALALKVYTPPTPAFGPGALGGFLSDGMRRLGFGHAEDDDDEVEVEGGGPVEHDGNAPPEGSLLGTERKPKDAAKYAGAGAYY</sequence>
<dbReference type="SMART" id="SM01041">
    <property type="entry name" value="BRO1"/>
    <property type="match status" value="1"/>
</dbReference>
<proteinExistence type="inferred from homology"/>